<feature type="region of interest" description="Disordered" evidence="8">
    <location>
        <begin position="1"/>
        <end position="138"/>
    </location>
</feature>
<dbReference type="SMART" id="SM00220">
    <property type="entry name" value="S_TKc"/>
    <property type="match status" value="1"/>
</dbReference>
<evidence type="ECO:0000256" key="6">
    <source>
        <dbReference type="PROSITE-ProRule" id="PRU10141"/>
    </source>
</evidence>
<proteinExistence type="predicted"/>
<dbReference type="Gene3D" id="1.10.510.10">
    <property type="entry name" value="Transferase(Phosphotransferase) domain 1"/>
    <property type="match status" value="1"/>
</dbReference>
<dbReference type="PROSITE" id="PS50011">
    <property type="entry name" value="PROTEIN_KINASE_DOM"/>
    <property type="match status" value="1"/>
</dbReference>
<dbReference type="SUPFAM" id="SSF56112">
    <property type="entry name" value="Protein kinase-like (PK-like)"/>
    <property type="match status" value="1"/>
</dbReference>
<feature type="region of interest" description="Disordered" evidence="8">
    <location>
        <begin position="330"/>
        <end position="360"/>
    </location>
</feature>
<feature type="compositionally biased region" description="Basic and acidic residues" evidence="8">
    <location>
        <begin position="39"/>
        <end position="52"/>
    </location>
</feature>
<feature type="binding site" evidence="6">
    <location>
        <position position="487"/>
    </location>
    <ligand>
        <name>ATP</name>
        <dbReference type="ChEBI" id="CHEBI:30616"/>
    </ligand>
</feature>
<evidence type="ECO:0000256" key="4">
    <source>
        <dbReference type="ARBA" id="ARBA00022777"/>
    </source>
</evidence>
<evidence type="ECO:0000313" key="11">
    <source>
        <dbReference type="Proteomes" id="UP000660262"/>
    </source>
</evidence>
<dbReference type="PANTHER" id="PTHR22974:SF23">
    <property type="entry name" value="TOUSLED-LIKE KINASE, ISOFORM G"/>
    <property type="match status" value="1"/>
</dbReference>
<keyword evidence="3 6" id="KW-0547">Nucleotide-binding</keyword>
<dbReference type="PROSITE" id="PS00107">
    <property type="entry name" value="PROTEIN_KINASE_ATP"/>
    <property type="match status" value="1"/>
</dbReference>
<dbReference type="GO" id="GO:0035556">
    <property type="term" value="P:intracellular signal transduction"/>
    <property type="evidence" value="ECO:0007669"/>
    <property type="project" value="TreeGrafter"/>
</dbReference>
<dbReference type="GO" id="GO:0004674">
    <property type="term" value="F:protein serine/threonine kinase activity"/>
    <property type="evidence" value="ECO:0007669"/>
    <property type="project" value="UniProtKB-KW"/>
</dbReference>
<evidence type="ECO:0000313" key="10">
    <source>
        <dbReference type="EMBL" id="GHP09643.1"/>
    </source>
</evidence>
<organism evidence="10 11">
    <name type="scientific">Pycnococcus provasolii</name>
    <dbReference type="NCBI Taxonomy" id="41880"/>
    <lineage>
        <taxon>Eukaryota</taxon>
        <taxon>Viridiplantae</taxon>
        <taxon>Chlorophyta</taxon>
        <taxon>Pseudoscourfieldiophyceae</taxon>
        <taxon>Pseudoscourfieldiales</taxon>
        <taxon>Pycnococcaceae</taxon>
        <taxon>Pycnococcus</taxon>
    </lineage>
</organism>
<reference evidence="10" key="1">
    <citation type="submission" date="2020-10" db="EMBL/GenBank/DDBJ databases">
        <title>Unveiling of a novel bifunctional photoreceptor, Dualchrome1, isolated from a cosmopolitan green alga.</title>
        <authorList>
            <person name="Suzuki S."/>
            <person name="Kawachi M."/>
        </authorList>
    </citation>
    <scope>NUCLEOTIDE SEQUENCE</scope>
    <source>
        <strain evidence="10">NIES 2893</strain>
    </source>
</reference>
<dbReference type="InterPro" id="IPR017441">
    <property type="entry name" value="Protein_kinase_ATP_BS"/>
</dbReference>
<dbReference type="PROSITE" id="PS00108">
    <property type="entry name" value="PROTEIN_KINASE_ST"/>
    <property type="match status" value="1"/>
</dbReference>
<dbReference type="GO" id="GO:0005524">
    <property type="term" value="F:ATP binding"/>
    <property type="evidence" value="ECO:0007669"/>
    <property type="project" value="UniProtKB-UniRule"/>
</dbReference>
<evidence type="ECO:0000259" key="9">
    <source>
        <dbReference type="PROSITE" id="PS50011"/>
    </source>
</evidence>
<evidence type="ECO:0000256" key="2">
    <source>
        <dbReference type="ARBA" id="ARBA00022679"/>
    </source>
</evidence>
<comment type="caution">
    <text evidence="10">The sequence shown here is derived from an EMBL/GenBank/DDBJ whole genome shotgun (WGS) entry which is preliminary data.</text>
</comment>
<dbReference type="PANTHER" id="PTHR22974">
    <property type="entry name" value="MIXED LINEAGE PROTEIN KINASE"/>
    <property type="match status" value="1"/>
</dbReference>
<dbReference type="OrthoDB" id="346907at2759"/>
<evidence type="ECO:0000256" key="8">
    <source>
        <dbReference type="SAM" id="MobiDB-lite"/>
    </source>
</evidence>
<dbReference type="InterPro" id="IPR008271">
    <property type="entry name" value="Ser/Thr_kinase_AS"/>
</dbReference>
<feature type="domain" description="Protein kinase" evidence="9">
    <location>
        <begin position="458"/>
        <end position="763"/>
    </location>
</feature>
<dbReference type="InterPro" id="IPR000719">
    <property type="entry name" value="Prot_kinase_dom"/>
</dbReference>
<evidence type="ECO:0000256" key="7">
    <source>
        <dbReference type="SAM" id="Coils"/>
    </source>
</evidence>
<accession>A0A830HSI8</accession>
<keyword evidence="2" id="KW-0808">Transferase</keyword>
<evidence type="ECO:0000256" key="3">
    <source>
        <dbReference type="ARBA" id="ARBA00022741"/>
    </source>
</evidence>
<dbReference type="GO" id="GO:0005634">
    <property type="term" value="C:nucleus"/>
    <property type="evidence" value="ECO:0007669"/>
    <property type="project" value="TreeGrafter"/>
</dbReference>
<feature type="coiled-coil region" evidence="7">
    <location>
        <begin position="172"/>
        <end position="241"/>
    </location>
</feature>
<keyword evidence="7" id="KW-0175">Coiled coil</keyword>
<sequence length="765" mass="82650">MADHHHHQPSPPPPPSAMTPLALDGLANQRSNEALLRVPPDKMRKLEGRFEGRLGQPSSHVRGRANPPSAAFGDLSNGANGSRGASLGGGGGVATIEQLIPSNAGNGSRGGHVSPQRPPDWAATPPTTTATAAAGAGAHTAATNNTSTYFQQATSAAAAAASDTYEKDLEALHAAHRRADAAERHASSMEAELTKLRAENENLRRDRDAHRDAARTNRATAESAKLEVDELKKELDVRKAREARAATLLAAFAHRGAECGRELCKRRVDASVSRLGRPGVIRTGLSMTGGGLREVWEDGEAVRDVAQKLYRLSDEKAELERRRAEIEARRGALRERAAATEQRPADTESMPPPPPPNTADEASLREVAEALRARQSSLAREEVALKEERDRLEREKIALAHEMRRQRDEEASRFLGSGIRSIGGGGGGGLAAIQPLPAPFPAHATWTTSHPAMLNGRYLLLSLIGKGGFSEVWHAVDLKENREVACKLHQLSNLWKEERKASYVKHAIREVNIHKRLRHANVVAHLDVFEIDADSFCTILELCKGPDLEHVLRAGPLPERVAKSVVRQVMSALRYVSAPPRRIIHYDLKPANVLFDEAGTAKISDFGLSKEMDGDVAPTANGIVSVPGTSSLSTFAASAMPSRIELTSVGAGTYWYLPPECFPGTGELAAGTAPPQISSKVDVWSAGVLTYQALFGERPFAHGQSQETILREGSIAAEARKGVQFPPKSGHISEHAKEFIRRCLSYHQEDRPDVATAADDPWLRA</sequence>
<name>A0A830HSI8_9CHLO</name>
<feature type="compositionally biased region" description="Low complexity" evidence="8">
    <location>
        <begin position="75"/>
        <end position="85"/>
    </location>
</feature>
<feature type="coiled-coil region" evidence="7">
    <location>
        <begin position="375"/>
        <end position="409"/>
    </location>
</feature>
<keyword evidence="5 6" id="KW-0067">ATP-binding</keyword>
<gene>
    <name evidence="10" type="ORF">PPROV_000837800</name>
</gene>
<dbReference type="EMBL" id="BNJQ01000025">
    <property type="protein sequence ID" value="GHP09643.1"/>
    <property type="molecule type" value="Genomic_DNA"/>
</dbReference>
<keyword evidence="4" id="KW-0418">Kinase</keyword>
<dbReference type="GO" id="GO:0007059">
    <property type="term" value="P:chromosome segregation"/>
    <property type="evidence" value="ECO:0007669"/>
    <property type="project" value="TreeGrafter"/>
</dbReference>
<keyword evidence="11" id="KW-1185">Reference proteome</keyword>
<feature type="compositionally biased region" description="Low complexity" evidence="8">
    <location>
        <begin position="122"/>
        <end position="138"/>
    </location>
</feature>
<dbReference type="FunFam" id="1.10.510.10:FF:000698">
    <property type="entry name" value="Serine/threonine-protein kinase tousled-like 1"/>
    <property type="match status" value="1"/>
</dbReference>
<protein>
    <recommendedName>
        <fullName evidence="9">Protein kinase domain-containing protein</fullName>
    </recommendedName>
</protein>
<dbReference type="Proteomes" id="UP000660262">
    <property type="component" value="Unassembled WGS sequence"/>
</dbReference>
<evidence type="ECO:0000256" key="5">
    <source>
        <dbReference type="ARBA" id="ARBA00022840"/>
    </source>
</evidence>
<dbReference type="InterPro" id="IPR011009">
    <property type="entry name" value="Kinase-like_dom_sf"/>
</dbReference>
<feature type="compositionally biased region" description="Basic and acidic residues" evidence="8">
    <location>
        <begin position="330"/>
        <end position="346"/>
    </location>
</feature>
<keyword evidence="1" id="KW-0723">Serine/threonine-protein kinase</keyword>
<evidence type="ECO:0000256" key="1">
    <source>
        <dbReference type="ARBA" id="ARBA00022527"/>
    </source>
</evidence>
<dbReference type="Pfam" id="PF00069">
    <property type="entry name" value="Pkinase"/>
    <property type="match status" value="1"/>
</dbReference>
<dbReference type="AlphaFoldDB" id="A0A830HSI8"/>